<keyword evidence="2" id="KW-0862">Zinc</keyword>
<dbReference type="InterPro" id="IPR056871">
    <property type="entry name" value="WH_TTC3"/>
</dbReference>
<feature type="coiled-coil region" evidence="5">
    <location>
        <begin position="1166"/>
        <end position="1299"/>
    </location>
</feature>
<feature type="region of interest" description="Disordered" evidence="6">
    <location>
        <begin position="417"/>
        <end position="443"/>
    </location>
</feature>
<dbReference type="PANTHER" id="PTHR17550:SF7">
    <property type="entry name" value="RNA-BINDING PROTEIN 44"/>
    <property type="match status" value="1"/>
</dbReference>
<dbReference type="SMART" id="SM00028">
    <property type="entry name" value="TPR"/>
    <property type="match status" value="4"/>
</dbReference>
<feature type="region of interest" description="Disordered" evidence="6">
    <location>
        <begin position="691"/>
        <end position="755"/>
    </location>
</feature>
<evidence type="ECO:0000256" key="6">
    <source>
        <dbReference type="SAM" id="MobiDB-lite"/>
    </source>
</evidence>
<dbReference type="Proteomes" id="UP001054837">
    <property type="component" value="Unassembled WGS sequence"/>
</dbReference>
<dbReference type="Pfam" id="PF19179">
    <property type="entry name" value="TTC3_DZIP3_dom"/>
    <property type="match status" value="1"/>
</dbReference>
<evidence type="ECO:0000256" key="1">
    <source>
        <dbReference type="ARBA" id="ARBA00022771"/>
    </source>
</evidence>
<dbReference type="GO" id="GO:0008270">
    <property type="term" value="F:zinc ion binding"/>
    <property type="evidence" value="ECO:0007669"/>
    <property type="project" value="UniProtKB-KW"/>
</dbReference>
<evidence type="ECO:0000256" key="4">
    <source>
        <dbReference type="PROSITE-ProRule" id="PRU00339"/>
    </source>
</evidence>
<name>A0AAV4MIM7_9ARAC</name>
<evidence type="ECO:0000256" key="5">
    <source>
        <dbReference type="SAM" id="Coils"/>
    </source>
</evidence>
<feature type="domain" description="RING-type" evidence="7">
    <location>
        <begin position="1763"/>
        <end position="1803"/>
    </location>
</feature>
<sequence>MPKQFQSAKYKRTMFKGKTTNELYEACLNSGLCEEHYAEVKELGEEAMFESKNAQKQALLYIRLHILDPILFGRPYNPEKMKVLFETAGYFSIKENPAIDNEEFVERIRMLDSVIVFFLCKLSEVCCSGVFFKSTRKPRTNTNTENHFSKLLAAKSLDEKDVGCFNLCLKENFPSCDEGLIKVSYVATLLYVRNVTINVNLRNAIEQVEQDSVDLLEEGKQWNYIGNDAFKRLKWDEAIDAFSKALNFNPYNVCLHTTRARSYSKQNRINNAILDYYIAVMIHPSYFEAYYHWASILFDLSRYEECITITDYGLHYNEQYQSSTAYKTLQRLRNSAVNALNEANSKVIEGKDAESTMEQFDDPEKEDLPDLIEASDSDIEIQDVPELVEASDDSTESESEPELVESKMQLFAFNISSTDHESEKRKKKEPPKTNKPHPCLQNDDEARAKSLQIALKEASQTLIDGSGLLAMRRFKDVLDEMKASPEIYNYEECDIICIKYAYAFACYKSGGYDDLNKAISEFKEITEDKSVIFPAAYYCIALAYHKLNRFKQALDYLRKIDDMIQKGIHSRVYVWPGLVTVIDETRLDYLKSLLPDIIKECENPPSPNAICRSKNCDLLQTIYFSDPNFKGFFSIQCSEQCCLQYHPQCWKIIKYTYNVTDKESLEHKCFTPDCEGSIIKIQSITKDGTVGKEFSVPEQKKPVKPKKSKLEKKLEIKEEKKRRRKDSARHDSTSEVPEEITNEKTSELECEASNKEKISQTKIEAKDTNGISSIHNTSQLSVNAEPFIVLKKEKNSSDMTIKVPMKAKEHKKFKNNTFTFNEFLQHSDASVNGDNSVPETSFANKGNLEVSSTLLQANIFELSKTEESHSDDLNFDFEFTKPSISATECIKKNIYSYFKEILGKCGPMRIDDPDLLKKINSFPEEAKILEDYGGIGKFLEQNLEFAFVCGSYICLVDQLPLAYQKANAEPLQATNIKVSEHFQTFDSSDEKSIDLFRFSCLNPDALEYRPGTSSDTMSRSRSENSITKKERMFQRVHDLLSTANIKKCFTATDKEVVEPLLQQNVCEAPSQSRRASVSSTNSCSQNLSDTEFSIPEGEVLELVSKCTEAVKFYFSEESKEYRYYIDLCLKPYSIVKKPRKISKSIQTENIEVEKVCRGTMKVDVELQEQKELVNSLQEEKDNLYALKVQLEEQCNAAFDSATKFQKKSNVEIANLRKEVEDSRIALEEQQKEFRIKENKLDKEVKVLTESLKKRNDEYLNLKREKEKALSVGERSKQERAILEERVNLLQQELQMLRLDDENMKKLEIGKAAAEKRAKTSELQLLHITKTEFLKRIGIKKTEASSKMQEIQDGITLFSASLSPLAASNYTVLLTQIRNYTALLDGIQKKFISHIEELINEVNNGAQLSQLEPFDVPELPEIPTWNVQQMSNMLNPQASPWTSDMMNNSLYNTAAFNPFSFTPSTTIPSPKPSVPVAQQISHANAQQMPTTSLEGNSFNYAIVQTNNQSNKSEASVLKAPPGLHPNASSVTSAQKHSSVLQSTVTNGKTRNTNETLNSALSINLTSTAEKVAATNSGSSIKKIDSPTLELDYNAKRKELRTNAIFKPKLDAVISRPSTAMEKTVPSGSKSAGKDLKRSFEKLISKLQGQFPTLSQIEIINCVKEFRDQRESGLSGLTVEKIISSVSAIIEAKQKRSSANQILDSGVKGVAAKMSNAILVNKKLVPESKPREPVQDTFVKKSAWGATDSSGANKHWSGSSIEDDCIICYEKMTQHTAYKVLCGHRFHFKCIKEWLDKKSDCPICRVHLLLPEDYPALS</sequence>
<comment type="caution">
    <text evidence="8">The sequence shown here is derived from an EMBL/GenBank/DDBJ whole genome shotgun (WGS) entry which is preliminary data.</text>
</comment>
<dbReference type="SUPFAM" id="SSF48452">
    <property type="entry name" value="TPR-like"/>
    <property type="match status" value="1"/>
</dbReference>
<evidence type="ECO:0000313" key="9">
    <source>
        <dbReference type="Proteomes" id="UP001054837"/>
    </source>
</evidence>
<organism evidence="8 9">
    <name type="scientific">Caerostris darwini</name>
    <dbReference type="NCBI Taxonomy" id="1538125"/>
    <lineage>
        <taxon>Eukaryota</taxon>
        <taxon>Metazoa</taxon>
        <taxon>Ecdysozoa</taxon>
        <taxon>Arthropoda</taxon>
        <taxon>Chelicerata</taxon>
        <taxon>Arachnida</taxon>
        <taxon>Araneae</taxon>
        <taxon>Araneomorphae</taxon>
        <taxon>Entelegynae</taxon>
        <taxon>Araneoidea</taxon>
        <taxon>Araneidae</taxon>
        <taxon>Caerostris</taxon>
    </lineage>
</organism>
<dbReference type="InterPro" id="IPR013083">
    <property type="entry name" value="Znf_RING/FYVE/PHD"/>
</dbReference>
<dbReference type="SMART" id="SM00184">
    <property type="entry name" value="RING"/>
    <property type="match status" value="1"/>
</dbReference>
<dbReference type="InterPro" id="IPR056870">
    <property type="entry name" value="TTC3/DZIP3/RBM44-like_helical"/>
</dbReference>
<reference evidence="8 9" key="1">
    <citation type="submission" date="2021-06" db="EMBL/GenBank/DDBJ databases">
        <title>Caerostris darwini draft genome.</title>
        <authorList>
            <person name="Kono N."/>
            <person name="Arakawa K."/>
        </authorList>
    </citation>
    <scope>NUCLEOTIDE SEQUENCE [LARGE SCALE GENOMIC DNA]</scope>
</reference>
<feature type="region of interest" description="Disordered" evidence="6">
    <location>
        <begin position="382"/>
        <end position="403"/>
    </location>
</feature>
<proteinExistence type="predicted"/>
<dbReference type="Gene3D" id="3.30.40.10">
    <property type="entry name" value="Zinc/RING finger domain, C3HC4 (zinc finger)"/>
    <property type="match status" value="1"/>
</dbReference>
<dbReference type="InterPro" id="IPR043866">
    <property type="entry name" value="TTC3/DZIP3_dom"/>
</dbReference>
<accession>A0AAV4MIM7</accession>
<dbReference type="PROSITE" id="PS50005">
    <property type="entry name" value="TPR"/>
    <property type="match status" value="1"/>
</dbReference>
<keyword evidence="4" id="KW-0802">TPR repeat</keyword>
<dbReference type="PROSITE" id="PS50089">
    <property type="entry name" value="ZF_RING_2"/>
    <property type="match status" value="1"/>
</dbReference>
<dbReference type="GO" id="GO:0005737">
    <property type="term" value="C:cytoplasm"/>
    <property type="evidence" value="ECO:0007669"/>
    <property type="project" value="UniProtKB-ARBA"/>
</dbReference>
<dbReference type="SUPFAM" id="SSF57850">
    <property type="entry name" value="RING/U-box"/>
    <property type="match status" value="1"/>
</dbReference>
<dbReference type="Pfam" id="PF13639">
    <property type="entry name" value="zf-RING_2"/>
    <property type="match status" value="1"/>
</dbReference>
<gene>
    <name evidence="8" type="primary">DZIP3</name>
    <name evidence="8" type="ORF">CDAR_610531</name>
</gene>
<protein>
    <submittedName>
        <fullName evidence="8">E3 ubiquitin-protein ligase DZIP3</fullName>
    </submittedName>
</protein>
<keyword evidence="9" id="KW-1185">Reference proteome</keyword>
<dbReference type="EMBL" id="BPLQ01000519">
    <property type="protein sequence ID" value="GIX72337.1"/>
    <property type="molecule type" value="Genomic_DNA"/>
</dbReference>
<feature type="compositionally biased region" description="Acidic residues" evidence="6">
    <location>
        <begin position="389"/>
        <end position="403"/>
    </location>
</feature>
<keyword evidence="1 3" id="KW-0479">Metal-binding</keyword>
<evidence type="ECO:0000313" key="8">
    <source>
        <dbReference type="EMBL" id="GIX72337.1"/>
    </source>
</evidence>
<dbReference type="PANTHER" id="PTHR17550">
    <property type="entry name" value="E3 UBIQUITIN-PROTEIN LIGASE TTC3"/>
    <property type="match status" value="1"/>
</dbReference>
<evidence type="ECO:0000256" key="3">
    <source>
        <dbReference type="PROSITE-ProRule" id="PRU00175"/>
    </source>
</evidence>
<evidence type="ECO:0000256" key="2">
    <source>
        <dbReference type="ARBA" id="ARBA00022833"/>
    </source>
</evidence>
<dbReference type="InterPro" id="IPR011990">
    <property type="entry name" value="TPR-like_helical_dom_sf"/>
</dbReference>
<feature type="compositionally biased region" description="Basic and acidic residues" evidence="6">
    <location>
        <begin position="741"/>
        <end position="755"/>
    </location>
</feature>
<keyword evidence="1 3" id="KW-0863">Zinc-finger</keyword>
<feature type="repeat" description="TPR" evidence="4">
    <location>
        <begin position="219"/>
        <end position="252"/>
    </location>
</feature>
<dbReference type="Pfam" id="PF24812">
    <property type="entry name" value="WHD_TTC3"/>
    <property type="match status" value="1"/>
</dbReference>
<evidence type="ECO:0000259" key="7">
    <source>
        <dbReference type="PROSITE" id="PS50089"/>
    </source>
</evidence>
<dbReference type="InterPro" id="IPR019734">
    <property type="entry name" value="TPR_rpt"/>
</dbReference>
<dbReference type="Gene3D" id="1.25.40.10">
    <property type="entry name" value="Tetratricopeptide repeat domain"/>
    <property type="match status" value="2"/>
</dbReference>
<feature type="region of interest" description="Disordered" evidence="6">
    <location>
        <begin position="1510"/>
        <end position="1551"/>
    </location>
</feature>
<dbReference type="Pfam" id="PF24905">
    <property type="entry name" value="TTC3_9th"/>
    <property type="match status" value="1"/>
</dbReference>
<feature type="compositionally biased region" description="Polar residues" evidence="6">
    <location>
        <begin position="1525"/>
        <end position="1551"/>
    </location>
</feature>
<keyword evidence="5" id="KW-0175">Coiled coil</keyword>
<dbReference type="InterPro" id="IPR001841">
    <property type="entry name" value="Znf_RING"/>
</dbReference>